<dbReference type="RefSeq" id="WP_161814663.1">
    <property type="nucleotide sequence ID" value="NZ_BLJN01000005.1"/>
</dbReference>
<dbReference type="GO" id="GO:0032153">
    <property type="term" value="C:cell division site"/>
    <property type="evidence" value="ECO:0007669"/>
    <property type="project" value="TreeGrafter"/>
</dbReference>
<evidence type="ECO:0000256" key="1">
    <source>
        <dbReference type="ARBA" id="ARBA00004141"/>
    </source>
</evidence>
<keyword evidence="10 11" id="KW-0961">Cell wall biogenesis/degradation</keyword>
<feature type="transmembrane region" description="Helical" evidence="11">
    <location>
        <begin position="171"/>
        <end position="188"/>
    </location>
</feature>
<evidence type="ECO:0000256" key="11">
    <source>
        <dbReference type="HAMAP-Rule" id="MF_02079"/>
    </source>
</evidence>
<dbReference type="AlphaFoldDB" id="A0A829YI37"/>
<dbReference type="GO" id="GO:0015648">
    <property type="term" value="F:lipid-linked peptidoglycan transporter activity"/>
    <property type="evidence" value="ECO:0007669"/>
    <property type="project" value="TreeGrafter"/>
</dbReference>
<comment type="function">
    <text evidence="11">Peptidoglycan polymerase that is essential for cell wall elongation.</text>
</comment>
<feature type="transmembrane region" description="Helical" evidence="11">
    <location>
        <begin position="31"/>
        <end position="49"/>
    </location>
</feature>
<evidence type="ECO:0000313" key="13">
    <source>
        <dbReference type="Proteomes" id="UP000445000"/>
    </source>
</evidence>
<dbReference type="InterPro" id="IPR011923">
    <property type="entry name" value="RodA/MrdB"/>
</dbReference>
<dbReference type="NCBIfam" id="TIGR02210">
    <property type="entry name" value="rodA_shape"/>
    <property type="match status" value="1"/>
</dbReference>
<feature type="transmembrane region" description="Helical" evidence="11">
    <location>
        <begin position="283"/>
        <end position="304"/>
    </location>
</feature>
<comment type="caution">
    <text evidence="12">The sequence shown here is derived from an EMBL/GenBank/DDBJ whole genome shotgun (WGS) entry which is preliminary data.</text>
</comment>
<protein>
    <recommendedName>
        <fullName evidence="11">Peptidoglycan glycosyltransferase MrdB</fullName>
        <shortName evidence="11">PGT</shortName>
        <ecNumber evidence="11">2.4.99.28</ecNumber>
    </recommendedName>
    <alternativeName>
        <fullName evidence="11">Cell elongation protein RodA</fullName>
    </alternativeName>
    <alternativeName>
        <fullName evidence="11">Cell wall polymerase</fullName>
    </alternativeName>
    <alternativeName>
        <fullName evidence="11">Peptidoglycan polymerase</fullName>
        <shortName evidence="11">PG polymerase</shortName>
    </alternativeName>
</protein>
<dbReference type="GO" id="GO:0071555">
    <property type="term" value="P:cell wall organization"/>
    <property type="evidence" value="ECO:0007669"/>
    <property type="project" value="UniProtKB-KW"/>
</dbReference>
<evidence type="ECO:0000256" key="8">
    <source>
        <dbReference type="ARBA" id="ARBA00022989"/>
    </source>
</evidence>
<keyword evidence="8 11" id="KW-1133">Transmembrane helix</keyword>
<keyword evidence="7 11" id="KW-0573">Peptidoglycan synthesis</keyword>
<feature type="transmembrane region" description="Helical" evidence="11">
    <location>
        <begin position="195"/>
        <end position="213"/>
    </location>
</feature>
<keyword evidence="11" id="KW-0997">Cell inner membrane</keyword>
<dbReference type="UniPathway" id="UPA00219"/>
<dbReference type="Pfam" id="PF01098">
    <property type="entry name" value="FTSW_RODA_SPOVE"/>
    <property type="match status" value="1"/>
</dbReference>
<comment type="similarity">
    <text evidence="11">Belongs to the SEDS family. MrdB/RodA subfamily.</text>
</comment>
<dbReference type="NCBIfam" id="NF037961">
    <property type="entry name" value="RodA_shape"/>
    <property type="match status" value="1"/>
</dbReference>
<dbReference type="GO" id="GO:0008955">
    <property type="term" value="F:peptidoglycan glycosyltransferase activity"/>
    <property type="evidence" value="ECO:0007669"/>
    <property type="project" value="UniProtKB-UniRule"/>
</dbReference>
<keyword evidence="2 11" id="KW-1003">Cell membrane</keyword>
<dbReference type="EMBL" id="BLJN01000005">
    <property type="protein sequence ID" value="GFE83045.1"/>
    <property type="molecule type" value="Genomic_DNA"/>
</dbReference>
<keyword evidence="9 11" id="KW-0472">Membrane</keyword>
<dbReference type="GO" id="GO:0009252">
    <property type="term" value="P:peptidoglycan biosynthetic process"/>
    <property type="evidence" value="ECO:0007669"/>
    <property type="project" value="UniProtKB-UniRule"/>
</dbReference>
<feature type="transmembrane region" description="Helical" evidence="11">
    <location>
        <begin position="316"/>
        <end position="343"/>
    </location>
</feature>
<organism evidence="12 13">
    <name type="scientific">Steroidobacter agaridevorans</name>
    <dbReference type="NCBI Taxonomy" id="2695856"/>
    <lineage>
        <taxon>Bacteria</taxon>
        <taxon>Pseudomonadati</taxon>
        <taxon>Pseudomonadota</taxon>
        <taxon>Gammaproteobacteria</taxon>
        <taxon>Steroidobacterales</taxon>
        <taxon>Steroidobacteraceae</taxon>
        <taxon>Steroidobacter</taxon>
    </lineage>
</organism>
<feature type="transmembrane region" description="Helical" evidence="11">
    <location>
        <begin position="61"/>
        <end position="82"/>
    </location>
</feature>
<evidence type="ECO:0000313" key="12">
    <source>
        <dbReference type="EMBL" id="GFE83045.1"/>
    </source>
</evidence>
<dbReference type="InterPro" id="IPR018365">
    <property type="entry name" value="Cell_cycle_FtsW-rel_CS"/>
</dbReference>
<reference evidence="13" key="1">
    <citation type="submission" date="2020-01" db="EMBL/GenBank/DDBJ databases">
        <title>'Steroidobacter agaridevorans' sp. nov., agar-degrading bacteria isolated from rhizosphere soils.</title>
        <authorList>
            <person name="Ikenaga M."/>
            <person name="Kataoka M."/>
            <person name="Murouchi A."/>
            <person name="Katsuragi S."/>
            <person name="Sakai M."/>
        </authorList>
    </citation>
    <scope>NUCLEOTIDE SEQUENCE [LARGE SCALE GENOMIC DNA]</scope>
    <source>
        <strain evidence="13">YU21-B</strain>
    </source>
</reference>
<comment type="pathway">
    <text evidence="11">Cell wall biogenesis; peptidoglycan biosynthesis.</text>
</comment>
<feature type="transmembrane region" description="Helical" evidence="11">
    <location>
        <begin position="349"/>
        <end position="372"/>
    </location>
</feature>
<dbReference type="Proteomes" id="UP000445000">
    <property type="component" value="Unassembled WGS sequence"/>
</dbReference>
<evidence type="ECO:0000256" key="4">
    <source>
        <dbReference type="ARBA" id="ARBA00022679"/>
    </source>
</evidence>
<evidence type="ECO:0000256" key="10">
    <source>
        <dbReference type="ARBA" id="ARBA00023316"/>
    </source>
</evidence>
<dbReference type="InterPro" id="IPR001182">
    <property type="entry name" value="FtsW/RodA"/>
</dbReference>
<dbReference type="PANTHER" id="PTHR30474:SF1">
    <property type="entry name" value="PEPTIDOGLYCAN GLYCOSYLTRANSFERASE MRDB"/>
    <property type="match status" value="1"/>
</dbReference>
<accession>A0A829YI37</accession>
<dbReference type="GO" id="GO:0005886">
    <property type="term" value="C:plasma membrane"/>
    <property type="evidence" value="ECO:0007669"/>
    <property type="project" value="UniProtKB-SubCell"/>
</dbReference>
<evidence type="ECO:0000256" key="6">
    <source>
        <dbReference type="ARBA" id="ARBA00022960"/>
    </source>
</evidence>
<evidence type="ECO:0000256" key="3">
    <source>
        <dbReference type="ARBA" id="ARBA00022676"/>
    </source>
</evidence>
<dbReference type="GO" id="GO:0051301">
    <property type="term" value="P:cell division"/>
    <property type="evidence" value="ECO:0007669"/>
    <property type="project" value="InterPro"/>
</dbReference>
<keyword evidence="5 11" id="KW-0812">Transmembrane</keyword>
<evidence type="ECO:0000256" key="9">
    <source>
        <dbReference type="ARBA" id="ARBA00023136"/>
    </source>
</evidence>
<dbReference type="HAMAP" id="MF_02079">
    <property type="entry name" value="PGT_RodA"/>
    <property type="match status" value="1"/>
</dbReference>
<keyword evidence="13" id="KW-1185">Reference proteome</keyword>
<dbReference type="GO" id="GO:0008360">
    <property type="term" value="P:regulation of cell shape"/>
    <property type="evidence" value="ECO:0007669"/>
    <property type="project" value="UniProtKB-KW"/>
</dbReference>
<dbReference type="PROSITE" id="PS00428">
    <property type="entry name" value="FTSW_RODA_SPOVE"/>
    <property type="match status" value="1"/>
</dbReference>
<feature type="transmembrane region" description="Helical" evidence="11">
    <location>
        <begin position="148"/>
        <end position="165"/>
    </location>
</feature>
<evidence type="ECO:0000256" key="2">
    <source>
        <dbReference type="ARBA" id="ARBA00022475"/>
    </source>
</evidence>
<comment type="subcellular location">
    <subcellularLocation>
        <location evidence="11">Cell inner membrane</location>
        <topology evidence="11">Multi-pass membrane protein</topology>
    </subcellularLocation>
    <subcellularLocation>
        <location evidence="1">Membrane</location>
        <topology evidence="1">Multi-pass membrane protein</topology>
    </subcellularLocation>
</comment>
<evidence type="ECO:0000256" key="7">
    <source>
        <dbReference type="ARBA" id="ARBA00022984"/>
    </source>
</evidence>
<feature type="transmembrane region" description="Helical" evidence="11">
    <location>
        <begin position="88"/>
        <end position="110"/>
    </location>
</feature>
<evidence type="ECO:0000256" key="5">
    <source>
        <dbReference type="ARBA" id="ARBA00022692"/>
    </source>
</evidence>
<proteinExistence type="inferred from homology"/>
<keyword evidence="6 11" id="KW-0133">Cell shape</keyword>
<dbReference type="PANTHER" id="PTHR30474">
    <property type="entry name" value="CELL CYCLE PROTEIN"/>
    <property type="match status" value="1"/>
</dbReference>
<name>A0A829YI37_9GAMM</name>
<comment type="catalytic activity">
    <reaction evidence="11">
        <text>[GlcNAc-(1-&gt;4)-Mur2Ac(oyl-L-Ala-gamma-D-Glu-L-Lys-D-Ala-D-Ala)](n)-di-trans,octa-cis-undecaprenyl diphosphate + beta-D-GlcNAc-(1-&gt;4)-Mur2Ac(oyl-L-Ala-gamma-D-Glu-L-Lys-D-Ala-D-Ala)-di-trans,octa-cis-undecaprenyl diphosphate = [GlcNAc-(1-&gt;4)-Mur2Ac(oyl-L-Ala-gamma-D-Glu-L-Lys-D-Ala-D-Ala)](n+1)-di-trans,octa-cis-undecaprenyl diphosphate + di-trans,octa-cis-undecaprenyl diphosphate + H(+)</text>
        <dbReference type="Rhea" id="RHEA:23708"/>
        <dbReference type="Rhea" id="RHEA-COMP:9602"/>
        <dbReference type="Rhea" id="RHEA-COMP:9603"/>
        <dbReference type="ChEBI" id="CHEBI:15378"/>
        <dbReference type="ChEBI" id="CHEBI:58405"/>
        <dbReference type="ChEBI" id="CHEBI:60033"/>
        <dbReference type="ChEBI" id="CHEBI:78435"/>
        <dbReference type="EC" id="2.4.99.28"/>
    </reaction>
</comment>
<dbReference type="EC" id="2.4.99.28" evidence="11"/>
<sequence length="379" mass="40529">MSLDAIDSSRTQRTLTGTAQLLLALHLDGPLFIALCMVGAVGSIVLFSASGSSLDMLEAQLMRFALGLIAMIMLAQVPPRIIRNTAPVAYVIGLIMLLLVMFTGDIAMGAQRWLDLGFVRFQPSELMKLAVPLACAWFLHERPLPPSLTSLLVLALGIGIPTLLIAEQPDLGTSLLVAAGGGMVVLMAGLQFRYILSVIGLLVPVAVVAWHFLLHDYQKQRVLTFLDPQSDPLGSGYHIIQSQIAIGSGGVFGKGYLNGSQAQLEFLPERSTDFIFAVVGEEWGLIGLVTVILLFMFVIGRALYLSATAHDTFSRLASGSLALTFCVYVFVNTGMVTGLLPVVGVPLPFVSYGGTAMVTLMAGFGILMSLCAKRKLVSR</sequence>
<keyword evidence="4 11" id="KW-0808">Transferase</keyword>
<keyword evidence="3 11" id="KW-0328">Glycosyltransferase</keyword>
<gene>
    <name evidence="11" type="primary">mrdB</name>
    <name evidence="11" type="synonym">rodA</name>
    <name evidence="12" type="ORF">GCM10011487_50450</name>
</gene>